<feature type="compositionally biased region" description="Basic and acidic residues" evidence="1">
    <location>
        <begin position="107"/>
        <end position="125"/>
    </location>
</feature>
<dbReference type="AlphaFoldDB" id="A0A841FQI1"/>
<proteinExistence type="predicted"/>
<evidence type="ECO:0000313" key="2">
    <source>
        <dbReference type="EMBL" id="MBB6036058.1"/>
    </source>
</evidence>
<comment type="caution">
    <text evidence="2">The sequence shown here is derived from an EMBL/GenBank/DDBJ whole genome shotgun (WGS) entry which is preliminary data.</text>
</comment>
<dbReference type="RefSeq" id="WP_184788902.1">
    <property type="nucleotide sequence ID" value="NZ_BONT01000046.1"/>
</dbReference>
<protein>
    <recommendedName>
        <fullName evidence="4">Bacterial EndoU nuclease domain-containing protein</fullName>
    </recommendedName>
</protein>
<reference evidence="2 3" key="1">
    <citation type="submission" date="2020-08" db="EMBL/GenBank/DDBJ databases">
        <title>Genomic Encyclopedia of Type Strains, Phase IV (KMG-IV): sequencing the most valuable type-strain genomes for metagenomic binning, comparative biology and taxonomic classification.</title>
        <authorList>
            <person name="Goeker M."/>
        </authorList>
    </citation>
    <scope>NUCLEOTIDE SEQUENCE [LARGE SCALE GENOMIC DNA]</scope>
    <source>
        <strain evidence="2 3">YIM 65646</strain>
    </source>
</reference>
<organism evidence="2 3">
    <name type="scientific">Phytomonospora endophytica</name>
    <dbReference type="NCBI Taxonomy" id="714109"/>
    <lineage>
        <taxon>Bacteria</taxon>
        <taxon>Bacillati</taxon>
        <taxon>Actinomycetota</taxon>
        <taxon>Actinomycetes</taxon>
        <taxon>Micromonosporales</taxon>
        <taxon>Micromonosporaceae</taxon>
        <taxon>Phytomonospora</taxon>
    </lineage>
</organism>
<keyword evidence="3" id="KW-1185">Reference proteome</keyword>
<accession>A0A841FQI1</accession>
<dbReference type="EMBL" id="JACHGT010000008">
    <property type="protein sequence ID" value="MBB6036058.1"/>
    <property type="molecule type" value="Genomic_DNA"/>
</dbReference>
<evidence type="ECO:0000313" key="3">
    <source>
        <dbReference type="Proteomes" id="UP000548476"/>
    </source>
</evidence>
<evidence type="ECO:0008006" key="4">
    <source>
        <dbReference type="Google" id="ProtNLM"/>
    </source>
</evidence>
<evidence type="ECO:0000256" key="1">
    <source>
        <dbReference type="SAM" id="MobiDB-lite"/>
    </source>
</evidence>
<gene>
    <name evidence="2" type="ORF">HNR73_003926</name>
</gene>
<name>A0A841FQI1_9ACTN</name>
<sequence>MRMLKTVLRTAVTMVVFLSLTGLYNKHNPPGGGGDPPNRPKFNPAMMPKRVGPAQQHGVKRAQEGRPGDPGDTSETTPEQPKNHWDDPDFDDARHDMTRFGEMGDGAMDKIWDGDGRGNGDHKPSSTEPGKTLFPPGTTREQVDRWFRDIAANPGSKPVARPNNDGWEVTGRTPEGITCVVTLDKDGSISGGHPVYTDGSDGVTRNPMPPRN</sequence>
<feature type="compositionally biased region" description="Basic and acidic residues" evidence="1">
    <location>
        <begin position="81"/>
        <end position="99"/>
    </location>
</feature>
<dbReference type="Proteomes" id="UP000548476">
    <property type="component" value="Unassembled WGS sequence"/>
</dbReference>
<feature type="region of interest" description="Disordered" evidence="1">
    <location>
        <begin position="184"/>
        <end position="212"/>
    </location>
</feature>
<feature type="region of interest" description="Disordered" evidence="1">
    <location>
        <begin position="27"/>
        <end position="172"/>
    </location>
</feature>